<dbReference type="EMBL" id="PDJD01000001">
    <property type="protein sequence ID" value="PFG18789.1"/>
    <property type="molecule type" value="Genomic_DNA"/>
</dbReference>
<evidence type="ECO:0000313" key="3">
    <source>
        <dbReference type="Proteomes" id="UP000224915"/>
    </source>
</evidence>
<keyword evidence="1" id="KW-1133">Transmembrane helix</keyword>
<comment type="caution">
    <text evidence="2">The sequence shown here is derived from an EMBL/GenBank/DDBJ whole genome shotgun (WGS) entry which is preliminary data.</text>
</comment>
<dbReference type="RefSeq" id="WP_281254876.1">
    <property type="nucleotide sequence ID" value="NZ_PDJD01000001.1"/>
</dbReference>
<name>A0A2A9CYX6_9MICO</name>
<keyword evidence="3" id="KW-1185">Reference proteome</keyword>
<dbReference type="Proteomes" id="UP000224915">
    <property type="component" value="Unassembled WGS sequence"/>
</dbReference>
<organism evidence="2 3">
    <name type="scientific">Serinibacter salmoneus</name>
    <dbReference type="NCBI Taxonomy" id="556530"/>
    <lineage>
        <taxon>Bacteria</taxon>
        <taxon>Bacillati</taxon>
        <taxon>Actinomycetota</taxon>
        <taxon>Actinomycetes</taxon>
        <taxon>Micrococcales</taxon>
        <taxon>Beutenbergiaceae</taxon>
        <taxon>Serinibacter</taxon>
    </lineage>
</organism>
<evidence type="ECO:0000256" key="1">
    <source>
        <dbReference type="SAM" id="Phobius"/>
    </source>
</evidence>
<evidence type="ECO:0000313" key="2">
    <source>
        <dbReference type="EMBL" id="PFG18789.1"/>
    </source>
</evidence>
<dbReference type="AlphaFoldDB" id="A0A2A9CYX6"/>
<accession>A0A2A9CYX6</accession>
<keyword evidence="1" id="KW-0472">Membrane</keyword>
<protein>
    <submittedName>
        <fullName evidence="2">Uncharacterized protein</fullName>
    </submittedName>
</protein>
<keyword evidence="1" id="KW-0812">Transmembrane</keyword>
<reference evidence="2 3" key="1">
    <citation type="submission" date="2017-10" db="EMBL/GenBank/DDBJ databases">
        <title>Sequencing the genomes of 1000 actinobacteria strains.</title>
        <authorList>
            <person name="Klenk H.-P."/>
        </authorList>
    </citation>
    <scope>NUCLEOTIDE SEQUENCE [LARGE SCALE GENOMIC DNA]</scope>
    <source>
        <strain evidence="2 3">DSM 21801</strain>
    </source>
</reference>
<gene>
    <name evidence="2" type="ORF">ATL40_0332</name>
</gene>
<sequence length="42" mass="4445">MVDALRELYLDTVFGNGWIAVAVVAAAGVATVVARVFRPGRL</sequence>
<feature type="transmembrane region" description="Helical" evidence="1">
    <location>
        <begin position="17"/>
        <end position="37"/>
    </location>
</feature>
<proteinExistence type="predicted"/>